<protein>
    <submittedName>
        <fullName evidence="1">DUF4192 domain-containing protein</fullName>
    </submittedName>
</protein>
<dbReference type="EMBL" id="JADEYC010000002">
    <property type="protein sequence ID" value="MBE9373084.1"/>
    <property type="molecule type" value="Genomic_DNA"/>
</dbReference>
<evidence type="ECO:0000313" key="2">
    <source>
        <dbReference type="Proteomes" id="UP000598360"/>
    </source>
</evidence>
<evidence type="ECO:0000313" key="1">
    <source>
        <dbReference type="EMBL" id="MBE9373084.1"/>
    </source>
</evidence>
<dbReference type="RefSeq" id="WP_193926531.1">
    <property type="nucleotide sequence ID" value="NZ_JADEYC010000002.1"/>
</dbReference>
<gene>
    <name evidence="1" type="ORF">IQ251_01350</name>
</gene>
<dbReference type="AlphaFoldDB" id="A0A929B4M9"/>
<sequence length="365" mass="38305">MTTRINEMIPVTETGDLLAAVPHLLGFHPGDSLVLLTVDEGSGTPRIGSTLRIDLPCPGQRSGLTDFLLDGPLGRQRPEALIIVVIGRSMSSELCAEHCDDADCCAADAEGESPPHEGLVGVLTRALERAGISIVHALWTEEISQGARWSCYSDPECSGRIADPGSSSVGAAMAAAGSVTFASRAELRELVAPESDTDLARRSARLDALLEQLEDDHDSGRPAADLRAVFAGIERIADGAALTEEDLLRVLLAIADARVRDIVLATAVGERAVAAEQLWLTLVRMAPVPEVADAGALLAFSAYVRGDGALAGAALERVEEARPEHALACLLRHALQAGIPPNELARVALDAAEDARALLHEGGPE</sequence>
<dbReference type="Pfam" id="PF13830">
    <property type="entry name" value="DUF4192"/>
    <property type="match status" value="1"/>
</dbReference>
<dbReference type="InterPro" id="IPR025447">
    <property type="entry name" value="DUF4192"/>
</dbReference>
<dbReference type="Proteomes" id="UP000598360">
    <property type="component" value="Unassembled WGS sequence"/>
</dbReference>
<name>A0A929B4M9_9PSEU</name>
<organism evidence="1 2">
    <name type="scientific">Saccharopolyspora montiporae</name>
    <dbReference type="NCBI Taxonomy" id="2781240"/>
    <lineage>
        <taxon>Bacteria</taxon>
        <taxon>Bacillati</taxon>
        <taxon>Actinomycetota</taxon>
        <taxon>Actinomycetes</taxon>
        <taxon>Pseudonocardiales</taxon>
        <taxon>Pseudonocardiaceae</taxon>
        <taxon>Saccharopolyspora</taxon>
    </lineage>
</organism>
<comment type="caution">
    <text evidence="1">The sequence shown here is derived from an EMBL/GenBank/DDBJ whole genome shotgun (WGS) entry which is preliminary data.</text>
</comment>
<keyword evidence="2" id="KW-1185">Reference proteome</keyword>
<proteinExistence type="predicted"/>
<reference evidence="1" key="1">
    <citation type="submission" date="2020-10" db="EMBL/GenBank/DDBJ databases">
        <title>Diversity and distribution of actinomycetes associated with coral in the coast of Hainan.</title>
        <authorList>
            <person name="Li F."/>
        </authorList>
    </citation>
    <scope>NUCLEOTIDE SEQUENCE</scope>
    <source>
        <strain evidence="1">HNM0983</strain>
    </source>
</reference>
<accession>A0A929B4M9</accession>